<dbReference type="AlphaFoldDB" id="A0A420Y841"/>
<protein>
    <submittedName>
        <fullName evidence="2">Uncharacterized protein</fullName>
    </submittedName>
</protein>
<feature type="compositionally biased region" description="Basic and acidic residues" evidence="1">
    <location>
        <begin position="173"/>
        <end position="182"/>
    </location>
</feature>
<feature type="compositionally biased region" description="Basic and acidic residues" evidence="1">
    <location>
        <begin position="136"/>
        <end position="156"/>
    </location>
</feature>
<feature type="region of interest" description="Disordered" evidence="1">
    <location>
        <begin position="56"/>
        <end position="106"/>
    </location>
</feature>
<reference evidence="2 3" key="1">
    <citation type="submission" date="2018-08" db="EMBL/GenBank/DDBJ databases">
        <title>Draft genome of the lignicolous fungus Coniochaeta pulveracea.</title>
        <authorList>
            <person name="Borstlap C.J."/>
            <person name="De Witt R.N."/>
            <person name="Botha A."/>
            <person name="Volschenk H."/>
        </authorList>
    </citation>
    <scope>NUCLEOTIDE SEQUENCE [LARGE SCALE GENOMIC DNA]</scope>
    <source>
        <strain evidence="2 3">CAB683</strain>
    </source>
</reference>
<dbReference type="EMBL" id="QVQW01000035">
    <property type="protein sequence ID" value="RKU44066.1"/>
    <property type="molecule type" value="Genomic_DNA"/>
</dbReference>
<feature type="compositionally biased region" description="Acidic residues" evidence="1">
    <location>
        <begin position="82"/>
        <end position="103"/>
    </location>
</feature>
<evidence type="ECO:0000313" key="2">
    <source>
        <dbReference type="EMBL" id="RKU44066.1"/>
    </source>
</evidence>
<gene>
    <name evidence="2" type="ORF">DL546_006551</name>
</gene>
<dbReference type="Proteomes" id="UP000275385">
    <property type="component" value="Unassembled WGS sequence"/>
</dbReference>
<name>A0A420Y841_9PEZI</name>
<evidence type="ECO:0000256" key="1">
    <source>
        <dbReference type="SAM" id="MobiDB-lite"/>
    </source>
</evidence>
<organism evidence="2 3">
    <name type="scientific">Coniochaeta pulveracea</name>
    <dbReference type="NCBI Taxonomy" id="177199"/>
    <lineage>
        <taxon>Eukaryota</taxon>
        <taxon>Fungi</taxon>
        <taxon>Dikarya</taxon>
        <taxon>Ascomycota</taxon>
        <taxon>Pezizomycotina</taxon>
        <taxon>Sordariomycetes</taxon>
        <taxon>Sordariomycetidae</taxon>
        <taxon>Coniochaetales</taxon>
        <taxon>Coniochaetaceae</taxon>
        <taxon>Coniochaeta</taxon>
    </lineage>
</organism>
<evidence type="ECO:0000313" key="3">
    <source>
        <dbReference type="Proteomes" id="UP000275385"/>
    </source>
</evidence>
<feature type="region of interest" description="Disordered" evidence="1">
    <location>
        <begin position="132"/>
        <end position="226"/>
    </location>
</feature>
<proteinExistence type="predicted"/>
<keyword evidence="3" id="KW-1185">Reference proteome</keyword>
<accession>A0A420Y841</accession>
<comment type="caution">
    <text evidence="2">The sequence shown here is derived from an EMBL/GenBank/DDBJ whole genome shotgun (WGS) entry which is preliminary data.</text>
</comment>
<feature type="compositionally biased region" description="Pro residues" evidence="1">
    <location>
        <begin position="64"/>
        <end position="76"/>
    </location>
</feature>
<feature type="compositionally biased region" description="Low complexity" evidence="1">
    <location>
        <begin position="217"/>
        <end position="226"/>
    </location>
</feature>
<sequence>MSMYTTTTDVNGSLEPYLLLPASAELDWDTLAGNWSRRGVVRVGCLVTSLLTHITGKPLTPTLPSRPCPRCPPPPATTTNASEEDKDEEEEEEEKDEEEEDALPLDWEVLARDWSATADQRLQEAQAAVKAAAAARAKERRERPGTKEARAAEYQKSKKRKKTLDDLGDEERETFLEEEKAARKAHRGTLTKGRTEEELEEVAQSRLATRRNRRARAIANQQPQQQ</sequence>